<keyword evidence="6" id="KW-0648">Protein biosynthesis</keyword>
<evidence type="ECO:0000256" key="3">
    <source>
        <dbReference type="ARBA" id="ARBA00023163"/>
    </source>
</evidence>
<dbReference type="Gene3D" id="3.30.40.10">
    <property type="entry name" value="Zinc/RING finger domain, C3HC4 (zinc finger)"/>
    <property type="match status" value="1"/>
</dbReference>
<keyword evidence="2" id="KW-0805">Transcription regulation</keyword>
<dbReference type="STRING" id="1198029.A0A1U7LP32"/>
<organism evidence="6 7">
    <name type="scientific">Neolecta irregularis (strain DAH-3)</name>
    <dbReference type="NCBI Taxonomy" id="1198029"/>
    <lineage>
        <taxon>Eukaryota</taxon>
        <taxon>Fungi</taxon>
        <taxon>Dikarya</taxon>
        <taxon>Ascomycota</taxon>
        <taxon>Taphrinomycotina</taxon>
        <taxon>Neolectales</taxon>
        <taxon>Neolectaceae</taxon>
        <taxon>Neolecta</taxon>
    </lineage>
</organism>
<dbReference type="Pfam" id="PF02002">
    <property type="entry name" value="TFIIE_alpha"/>
    <property type="match status" value="1"/>
</dbReference>
<dbReference type="PROSITE" id="PS51344">
    <property type="entry name" value="HTH_TFE_IIE"/>
    <property type="match status" value="1"/>
</dbReference>
<evidence type="ECO:0000256" key="2">
    <source>
        <dbReference type="ARBA" id="ARBA00023015"/>
    </source>
</evidence>
<dbReference type="InterPro" id="IPR039997">
    <property type="entry name" value="TFE"/>
</dbReference>
<dbReference type="InterPro" id="IPR017919">
    <property type="entry name" value="TFIIE/TFIIEa_HTH"/>
</dbReference>
<dbReference type="EMBL" id="LXFE01000824">
    <property type="protein sequence ID" value="OLL24430.1"/>
    <property type="molecule type" value="Genomic_DNA"/>
</dbReference>
<dbReference type="OMA" id="DAIKWKV"/>
<proteinExistence type="inferred from homology"/>
<dbReference type="OrthoDB" id="361102at2759"/>
<gene>
    <name evidence="6" type="ORF">NEOLI_003546</name>
</gene>
<sequence>MAMDLVRSLLRHVVRAFYETKHVIILEALIRHSALRDEDFAVMTSLQPKEVQKICGKLREDRLLTMHTKVEGKSEHHRTYNKTWYFIDYQVAVDAIKFKMYRLQKRIEEEMTKQAEMKGYHCPRCSRKYTAVEAMMHVDEFMIFQCELCQIPLEPEAESEESKRSQTTFSNFNEQLVRVIELLKSIDEVVVPVTDFTKAHAEAVPPAHVESISDGFPHMPPGSATPTANLTTTSSQVAIDFVSRAPGDETAEEKIRKEALAQSNQLPVWHTQSTISGDLTYAGKQSQDMGQQHHSQQETIVDDKSAKIVDDEAIKTFYAGLGNGKRESEDGSQGEPTAKRIKVEEDSDEDEEFEDV</sequence>
<dbReference type="Proteomes" id="UP000186594">
    <property type="component" value="Unassembled WGS sequence"/>
</dbReference>
<keyword evidence="6" id="KW-0396">Initiation factor</keyword>
<dbReference type="InterPro" id="IPR002853">
    <property type="entry name" value="TFIIE_asu"/>
</dbReference>
<dbReference type="PANTHER" id="PTHR13097:SF7">
    <property type="entry name" value="GENERAL TRANSCRIPTION FACTOR IIE SUBUNIT 1"/>
    <property type="match status" value="1"/>
</dbReference>
<dbReference type="AlphaFoldDB" id="A0A1U7LP32"/>
<evidence type="ECO:0000313" key="6">
    <source>
        <dbReference type="EMBL" id="OLL24430.1"/>
    </source>
</evidence>
<evidence type="ECO:0000259" key="5">
    <source>
        <dbReference type="PROSITE" id="PS51344"/>
    </source>
</evidence>
<feature type="region of interest" description="Disordered" evidence="4">
    <location>
        <begin position="319"/>
        <end position="356"/>
    </location>
</feature>
<dbReference type="InterPro" id="IPR013083">
    <property type="entry name" value="Znf_RING/FYVE/PHD"/>
</dbReference>
<reference evidence="6 7" key="1">
    <citation type="submission" date="2016-04" db="EMBL/GenBank/DDBJ databases">
        <title>Evolutionary innovation and constraint leading to complex multicellularity in the Ascomycota.</title>
        <authorList>
            <person name="Cisse O."/>
            <person name="Nguyen A."/>
            <person name="Hewitt D.A."/>
            <person name="Jedd G."/>
            <person name="Stajich J.E."/>
        </authorList>
    </citation>
    <scope>NUCLEOTIDE SEQUENCE [LARGE SCALE GENOMIC DNA]</scope>
    <source>
        <strain evidence="6 7">DAH-3</strain>
    </source>
</reference>
<name>A0A1U7LP32_NEOID</name>
<accession>A0A1U7LP32</accession>
<comment type="caution">
    <text evidence="6">The sequence shown here is derived from an EMBL/GenBank/DDBJ whole genome shotgun (WGS) entry which is preliminary data.</text>
</comment>
<dbReference type="GO" id="GO:0003743">
    <property type="term" value="F:translation initiation factor activity"/>
    <property type="evidence" value="ECO:0007669"/>
    <property type="project" value="UniProtKB-KW"/>
</dbReference>
<protein>
    <submittedName>
        <fullName evidence="6">Transcription initiation factor IIE subunit alpha</fullName>
    </submittedName>
</protein>
<feature type="compositionally biased region" description="Acidic residues" evidence="4">
    <location>
        <begin position="345"/>
        <end position="356"/>
    </location>
</feature>
<dbReference type="GO" id="GO:0006367">
    <property type="term" value="P:transcription initiation at RNA polymerase II promoter"/>
    <property type="evidence" value="ECO:0007669"/>
    <property type="project" value="InterPro"/>
</dbReference>
<evidence type="ECO:0000256" key="1">
    <source>
        <dbReference type="ARBA" id="ARBA00008947"/>
    </source>
</evidence>
<feature type="domain" description="HTH TFE/IIEalpha-type" evidence="5">
    <location>
        <begin position="6"/>
        <end position="97"/>
    </location>
</feature>
<dbReference type="Gene3D" id="1.10.10.10">
    <property type="entry name" value="Winged helix-like DNA-binding domain superfamily/Winged helix DNA-binding domain"/>
    <property type="match status" value="1"/>
</dbReference>
<evidence type="ECO:0000256" key="4">
    <source>
        <dbReference type="SAM" id="MobiDB-lite"/>
    </source>
</evidence>
<dbReference type="GO" id="GO:0005673">
    <property type="term" value="C:transcription factor TFIIE complex"/>
    <property type="evidence" value="ECO:0007669"/>
    <property type="project" value="TreeGrafter"/>
</dbReference>
<dbReference type="SUPFAM" id="SSF57783">
    <property type="entry name" value="Zinc beta-ribbon"/>
    <property type="match status" value="1"/>
</dbReference>
<evidence type="ECO:0000313" key="7">
    <source>
        <dbReference type="Proteomes" id="UP000186594"/>
    </source>
</evidence>
<keyword evidence="3" id="KW-0804">Transcription</keyword>
<dbReference type="InterPro" id="IPR024550">
    <property type="entry name" value="TFIIEa/SarR/Rpc3_HTH_dom"/>
</dbReference>
<comment type="similarity">
    <text evidence="1">Belongs to the TFIIE alpha subunit family.</text>
</comment>
<dbReference type="SMART" id="SM00531">
    <property type="entry name" value="TFIIE"/>
    <property type="match status" value="1"/>
</dbReference>
<keyword evidence="7" id="KW-1185">Reference proteome</keyword>
<dbReference type="PANTHER" id="PTHR13097">
    <property type="entry name" value="TRANSCRIPTION INITIATION FACTOR IIE, ALPHA SUBUNIT"/>
    <property type="match status" value="1"/>
</dbReference>
<dbReference type="InterPro" id="IPR036388">
    <property type="entry name" value="WH-like_DNA-bd_sf"/>
</dbReference>